<comment type="caution">
    <text evidence="4">The sequence shown here is derived from an EMBL/GenBank/DDBJ whole genome shotgun (WGS) entry which is preliminary data.</text>
</comment>
<dbReference type="RefSeq" id="WP_101251545.1">
    <property type="nucleotide sequence ID" value="NZ_PIUM01000018.1"/>
</dbReference>
<dbReference type="InterPro" id="IPR050570">
    <property type="entry name" value="Cell_wall_metabolism_enzyme"/>
</dbReference>
<evidence type="ECO:0000313" key="5">
    <source>
        <dbReference type="Proteomes" id="UP000233293"/>
    </source>
</evidence>
<dbReference type="PROSITE" id="PS51257">
    <property type="entry name" value="PROKAR_LIPOPROTEIN"/>
    <property type="match status" value="1"/>
</dbReference>
<dbReference type="Pfam" id="PF01551">
    <property type="entry name" value="Peptidase_M23"/>
    <property type="match status" value="1"/>
</dbReference>
<evidence type="ECO:0000259" key="3">
    <source>
        <dbReference type="PROSITE" id="PS51782"/>
    </source>
</evidence>
<dbReference type="Proteomes" id="UP000233293">
    <property type="component" value="Unassembled WGS sequence"/>
</dbReference>
<feature type="region of interest" description="Disordered" evidence="2">
    <location>
        <begin position="178"/>
        <end position="288"/>
    </location>
</feature>
<protein>
    <submittedName>
        <fullName evidence="4">Peptidase M23</fullName>
    </submittedName>
</protein>
<evidence type="ECO:0000313" key="4">
    <source>
        <dbReference type="EMBL" id="PKU23692.1"/>
    </source>
</evidence>
<accession>A0A2N3PTH0</accession>
<dbReference type="GO" id="GO:0004222">
    <property type="term" value="F:metalloendopeptidase activity"/>
    <property type="evidence" value="ECO:0007669"/>
    <property type="project" value="TreeGrafter"/>
</dbReference>
<dbReference type="PANTHER" id="PTHR21666">
    <property type="entry name" value="PEPTIDASE-RELATED"/>
    <property type="match status" value="1"/>
</dbReference>
<dbReference type="OrthoDB" id="9795421at2"/>
<dbReference type="InterPro" id="IPR016047">
    <property type="entry name" value="M23ase_b-sheet_dom"/>
</dbReference>
<dbReference type="CDD" id="cd12797">
    <property type="entry name" value="M23_peptidase"/>
    <property type="match status" value="1"/>
</dbReference>
<keyword evidence="5" id="KW-1185">Reference proteome</keyword>
<dbReference type="PANTHER" id="PTHR21666:SF263">
    <property type="entry name" value="MUREIN HYDROLASE ACTIVATOR NLPD"/>
    <property type="match status" value="1"/>
</dbReference>
<dbReference type="Pfam" id="PF01476">
    <property type="entry name" value="LysM"/>
    <property type="match status" value="2"/>
</dbReference>
<dbReference type="Gene3D" id="3.10.350.10">
    <property type="entry name" value="LysM domain"/>
    <property type="match status" value="2"/>
</dbReference>
<dbReference type="SUPFAM" id="SSF54106">
    <property type="entry name" value="LysM domain"/>
    <property type="match status" value="2"/>
</dbReference>
<comment type="similarity">
    <text evidence="1">Belongs to the E.coli NlpD/Haemophilus LppB family.</text>
</comment>
<evidence type="ECO:0000256" key="2">
    <source>
        <dbReference type="SAM" id="MobiDB-lite"/>
    </source>
</evidence>
<sequence length="421" mass="42652">MRFVPPRTAAGFRTALGFPLIAALMVVAGCSTTVPMGSAVDYRDASRDRSQQAPATGTYTVQRGDNIYGIARQLNVSVRALIDANNLQPPFQVSVGQVLMLPGGGNYVVVKDDTLLGVARKTGVSFSTLARINNLSAPYVLRVGQKLKLPGGGAGETAVAAVPSPAPASETARPVVAALPAPVPPPAPPPADKGSYNSLSERESKAASAAIPPPPPPPPPPQAAAQATQATQVAQASSQASSPSAPPASAAGAAAPAEQHAAATTQVAAATPAPLPPPPPSSGRGFVWPVHGTLLAEFGTTGKGQHNDGINIAVPRGTPVVAAQDGVVAYAGNELRGFGNLLLVKHADGWMTAYAHNDTLLVKRGDTVRRGQQIAKAGDSGGVAQPQVHFEVRQGTRAVDPMTFLGGKTVPAAASDSSDPG</sequence>
<name>A0A2N3PTH0_9PROT</name>
<dbReference type="InterPro" id="IPR036779">
    <property type="entry name" value="LysM_dom_sf"/>
</dbReference>
<feature type="domain" description="LysM" evidence="3">
    <location>
        <begin position="57"/>
        <end position="101"/>
    </location>
</feature>
<dbReference type="EMBL" id="PIUM01000018">
    <property type="protein sequence ID" value="PKU23692.1"/>
    <property type="molecule type" value="Genomic_DNA"/>
</dbReference>
<proteinExistence type="inferred from homology"/>
<dbReference type="PROSITE" id="PS51782">
    <property type="entry name" value="LYSM"/>
    <property type="match status" value="2"/>
</dbReference>
<dbReference type="SUPFAM" id="SSF51261">
    <property type="entry name" value="Duplicated hybrid motif"/>
    <property type="match status" value="1"/>
</dbReference>
<feature type="compositionally biased region" description="Low complexity" evidence="2">
    <location>
        <begin position="223"/>
        <end position="272"/>
    </location>
</feature>
<evidence type="ECO:0000256" key="1">
    <source>
        <dbReference type="ARBA" id="ARBA00038420"/>
    </source>
</evidence>
<feature type="compositionally biased region" description="Pro residues" evidence="2">
    <location>
        <begin position="181"/>
        <end position="191"/>
    </location>
</feature>
<feature type="compositionally biased region" description="Pro residues" evidence="2">
    <location>
        <begin position="211"/>
        <end position="222"/>
    </location>
</feature>
<dbReference type="AlphaFoldDB" id="A0A2N3PTH0"/>
<dbReference type="Gene3D" id="2.70.70.10">
    <property type="entry name" value="Glucose Permease (Domain IIA)"/>
    <property type="match status" value="1"/>
</dbReference>
<dbReference type="InterPro" id="IPR018392">
    <property type="entry name" value="LysM"/>
</dbReference>
<feature type="domain" description="LysM" evidence="3">
    <location>
        <begin position="105"/>
        <end position="149"/>
    </location>
</feature>
<dbReference type="SMART" id="SM00257">
    <property type="entry name" value="LysM"/>
    <property type="match status" value="2"/>
</dbReference>
<gene>
    <name evidence="4" type="ORF">CWS72_15610</name>
</gene>
<dbReference type="CDD" id="cd00118">
    <property type="entry name" value="LysM"/>
    <property type="match status" value="2"/>
</dbReference>
<organism evidence="4 5">
    <name type="scientific">Telmatospirillum siberiense</name>
    <dbReference type="NCBI Taxonomy" id="382514"/>
    <lineage>
        <taxon>Bacteria</taxon>
        <taxon>Pseudomonadati</taxon>
        <taxon>Pseudomonadota</taxon>
        <taxon>Alphaproteobacteria</taxon>
        <taxon>Rhodospirillales</taxon>
        <taxon>Rhodospirillaceae</taxon>
        <taxon>Telmatospirillum</taxon>
    </lineage>
</organism>
<dbReference type="InterPro" id="IPR011055">
    <property type="entry name" value="Dup_hybrid_motif"/>
</dbReference>
<reference evidence="5" key="1">
    <citation type="submission" date="2017-12" db="EMBL/GenBank/DDBJ databases">
        <title>Draft genome sequence of Telmatospirillum siberiense 26-4b1T, an acidotolerant peatland alphaproteobacterium potentially involved in sulfur cycling.</title>
        <authorList>
            <person name="Hausmann B."/>
            <person name="Pjevac P."/>
            <person name="Schreck K."/>
            <person name="Herbold C.W."/>
            <person name="Daims H."/>
            <person name="Wagner M."/>
            <person name="Pester M."/>
            <person name="Loy A."/>
        </authorList>
    </citation>
    <scope>NUCLEOTIDE SEQUENCE [LARGE SCALE GENOMIC DNA]</scope>
    <source>
        <strain evidence="5">26-4b1</strain>
    </source>
</reference>